<name>A0A931HF51_9SPHN</name>
<dbReference type="AlphaFoldDB" id="A0A931HF51"/>
<reference evidence="2" key="1">
    <citation type="submission" date="2020-11" db="EMBL/GenBank/DDBJ databases">
        <title>Novosphingobium aureum sp. nov., a marine bacterium isolated from sediment of a salt flat.</title>
        <authorList>
            <person name="Yoo Y."/>
            <person name="Kim J.-J."/>
        </authorList>
    </citation>
    <scope>NUCLEOTIDE SEQUENCE</scope>
    <source>
        <strain evidence="2">YJ-S2-02</strain>
    </source>
</reference>
<accession>A0A931HF51</accession>
<organism evidence="2 3">
    <name type="scientific">Novosphingobium aureum</name>
    <dbReference type="NCBI Taxonomy" id="2792964"/>
    <lineage>
        <taxon>Bacteria</taxon>
        <taxon>Pseudomonadati</taxon>
        <taxon>Pseudomonadota</taxon>
        <taxon>Alphaproteobacteria</taxon>
        <taxon>Sphingomonadales</taxon>
        <taxon>Sphingomonadaceae</taxon>
        <taxon>Novosphingobium</taxon>
    </lineage>
</organism>
<proteinExistence type="predicted"/>
<sequence>MNEELAYDISQCVHRDDLAPEVVAPWQGCDVPALVLRRLATGGLRSLIAMPPAGWSGESAREDGALTQVFVLSGRLRVGETVLGPKGFAVLPGDRPLPLAALEDCDMLVIVDAPVAAGTSPEPVLHADALAIEPFVPVVAGKLLEGFERRVLWLDERTGADTRLLKVPGGFGGVGGANWHPVEEEIFCVEGDIQPDDSRPMRAGSFLWNPARSIHGFNERTEGGCVLLEWHDGPWDLIRAPEADRAS</sequence>
<evidence type="ECO:0000313" key="3">
    <source>
        <dbReference type="Proteomes" id="UP000617634"/>
    </source>
</evidence>
<dbReference type="InterPro" id="IPR014710">
    <property type="entry name" value="RmlC-like_jellyroll"/>
</dbReference>
<dbReference type="SUPFAM" id="SSF51182">
    <property type="entry name" value="RmlC-like cupins"/>
    <property type="match status" value="2"/>
</dbReference>
<protein>
    <recommendedName>
        <fullName evidence="1">ChrR-like cupin domain-containing protein</fullName>
    </recommendedName>
</protein>
<dbReference type="RefSeq" id="WP_197165390.1">
    <property type="nucleotide sequence ID" value="NZ_JADZGI010000002.1"/>
</dbReference>
<comment type="caution">
    <text evidence="2">The sequence shown here is derived from an EMBL/GenBank/DDBJ whole genome shotgun (WGS) entry which is preliminary data.</text>
</comment>
<dbReference type="InterPro" id="IPR011051">
    <property type="entry name" value="RmlC_Cupin_sf"/>
</dbReference>
<evidence type="ECO:0000259" key="1">
    <source>
        <dbReference type="Pfam" id="PF12973"/>
    </source>
</evidence>
<dbReference type="Proteomes" id="UP000617634">
    <property type="component" value="Unassembled WGS sequence"/>
</dbReference>
<gene>
    <name evidence="2" type="ORF">I5E68_15010</name>
</gene>
<dbReference type="Pfam" id="PF12973">
    <property type="entry name" value="Cupin_7"/>
    <property type="match status" value="1"/>
</dbReference>
<dbReference type="Gene3D" id="2.60.120.10">
    <property type="entry name" value="Jelly Rolls"/>
    <property type="match status" value="1"/>
</dbReference>
<keyword evidence="3" id="KW-1185">Reference proteome</keyword>
<feature type="domain" description="ChrR-like cupin" evidence="1">
    <location>
        <begin position="144"/>
        <end position="228"/>
    </location>
</feature>
<dbReference type="InterPro" id="IPR025979">
    <property type="entry name" value="ChrR-like_cupin_dom"/>
</dbReference>
<evidence type="ECO:0000313" key="2">
    <source>
        <dbReference type="EMBL" id="MBH0114253.1"/>
    </source>
</evidence>
<dbReference type="EMBL" id="JADZGI010000002">
    <property type="protein sequence ID" value="MBH0114253.1"/>
    <property type="molecule type" value="Genomic_DNA"/>
</dbReference>